<dbReference type="AlphaFoldDB" id="A0A212J9R8"/>
<protein>
    <submittedName>
        <fullName evidence="1">Uncharacterized protein</fullName>
    </submittedName>
</protein>
<evidence type="ECO:0000313" key="1">
    <source>
        <dbReference type="EMBL" id="SBV96197.1"/>
    </source>
</evidence>
<organism evidence="1">
    <name type="scientific">uncultured Dysgonomonas sp</name>
    <dbReference type="NCBI Taxonomy" id="206096"/>
    <lineage>
        <taxon>Bacteria</taxon>
        <taxon>Pseudomonadati</taxon>
        <taxon>Bacteroidota</taxon>
        <taxon>Bacteroidia</taxon>
        <taxon>Bacteroidales</taxon>
        <taxon>Dysgonomonadaceae</taxon>
        <taxon>Dysgonomonas</taxon>
        <taxon>environmental samples</taxon>
    </lineage>
</organism>
<proteinExistence type="predicted"/>
<dbReference type="EMBL" id="FLUM01000001">
    <property type="protein sequence ID" value="SBV96197.1"/>
    <property type="molecule type" value="Genomic_DNA"/>
</dbReference>
<reference evidence="1" key="1">
    <citation type="submission" date="2016-04" db="EMBL/GenBank/DDBJ databases">
        <authorList>
            <person name="Evans L.H."/>
            <person name="Alamgir A."/>
            <person name="Owens N."/>
            <person name="Weber N.D."/>
            <person name="Virtaneva K."/>
            <person name="Barbian K."/>
            <person name="Babar A."/>
            <person name="Rosenke K."/>
        </authorList>
    </citation>
    <scope>NUCLEOTIDE SEQUENCE</scope>
    <source>
        <strain evidence="1">86-1</strain>
    </source>
</reference>
<name>A0A212J9R8_9BACT</name>
<sequence length="76" mass="8031">MATVSAGLGFIATASDFLSSGRGIFVSNRKDNSGTLPAFIQSGIPERQTIVSGRIFFEGKSFRGNGPHCCFDISSI</sequence>
<accession>A0A212J9R8</accession>
<gene>
    <name evidence="1" type="ORF">KL86DYS1_11585</name>
</gene>